<protein>
    <recommendedName>
        <fullName evidence="4">LapA family protein</fullName>
    </recommendedName>
</protein>
<reference evidence="3" key="1">
    <citation type="journal article" date="2020" name="mSystems">
        <title>Genome- and Community-Level Interaction Insights into Carbon Utilization and Element Cycling Functions of Hydrothermarchaeota in Hydrothermal Sediment.</title>
        <authorList>
            <person name="Zhou Z."/>
            <person name="Liu Y."/>
            <person name="Xu W."/>
            <person name="Pan J."/>
            <person name="Luo Z.H."/>
            <person name="Li M."/>
        </authorList>
    </citation>
    <scope>NUCLEOTIDE SEQUENCE [LARGE SCALE GENOMIC DNA]</scope>
    <source>
        <strain evidence="3">SpSt-754</strain>
    </source>
</reference>
<evidence type="ECO:0000256" key="1">
    <source>
        <dbReference type="SAM" id="MobiDB-lite"/>
    </source>
</evidence>
<gene>
    <name evidence="3" type="ORF">ENV38_00030</name>
</gene>
<feature type="transmembrane region" description="Helical" evidence="2">
    <location>
        <begin position="46"/>
        <end position="73"/>
    </location>
</feature>
<dbReference type="EMBL" id="DTGD01000002">
    <property type="protein sequence ID" value="HGB35284.1"/>
    <property type="molecule type" value="Genomic_DNA"/>
</dbReference>
<evidence type="ECO:0008006" key="4">
    <source>
        <dbReference type="Google" id="ProtNLM"/>
    </source>
</evidence>
<organism evidence="3">
    <name type="scientific">candidate division WOR-3 bacterium</name>
    <dbReference type="NCBI Taxonomy" id="2052148"/>
    <lineage>
        <taxon>Bacteria</taxon>
        <taxon>Bacteria division WOR-3</taxon>
    </lineage>
</organism>
<dbReference type="AlphaFoldDB" id="A0A7V3KM89"/>
<keyword evidence="2" id="KW-1133">Transmembrane helix</keyword>
<feature type="region of interest" description="Disordered" evidence="1">
    <location>
        <begin position="90"/>
        <end position="116"/>
    </location>
</feature>
<evidence type="ECO:0000313" key="3">
    <source>
        <dbReference type="EMBL" id="HGB35284.1"/>
    </source>
</evidence>
<comment type="caution">
    <text evidence="3">The sequence shown here is derived from an EMBL/GenBank/DDBJ whole genome shotgun (WGS) entry which is preliminary data.</text>
</comment>
<keyword evidence="2" id="KW-0812">Transmembrane</keyword>
<keyword evidence="2" id="KW-0472">Membrane</keyword>
<evidence type="ECO:0000256" key="2">
    <source>
        <dbReference type="SAM" id="Phobius"/>
    </source>
</evidence>
<accession>A0A7V3KM89</accession>
<name>A0A7V3KM89_UNCW3</name>
<feature type="compositionally biased region" description="Basic and acidic residues" evidence="1">
    <location>
        <begin position="99"/>
        <end position="109"/>
    </location>
</feature>
<proteinExistence type="predicted"/>
<sequence>MKTIKVIFWLIVIGFLGLAVYQNRQTLNIDLPFSLDVYFRPEVRWSYTVGHIMGFSAFVGFLVGSWIFFRLYWRKRRELKQCMDSLREMSIASSSESSLGDKTETKDEAFTQSNGS</sequence>